<dbReference type="GO" id="GO:0050308">
    <property type="term" value="F:sugar-phosphatase activity"/>
    <property type="evidence" value="ECO:0007669"/>
    <property type="project" value="TreeGrafter"/>
</dbReference>
<reference evidence="1" key="2">
    <citation type="journal article" date="2021" name="Sci. Rep.">
        <title>The distribution of antibiotic resistance genes in chicken gut microbiota commensals.</title>
        <authorList>
            <person name="Juricova H."/>
            <person name="Matiasovicova J."/>
            <person name="Kubasova T."/>
            <person name="Cejkova D."/>
            <person name="Rychlik I."/>
        </authorList>
    </citation>
    <scope>NUCLEOTIDE SEQUENCE</scope>
    <source>
        <strain evidence="1">An582</strain>
    </source>
</reference>
<dbReference type="InterPro" id="IPR051806">
    <property type="entry name" value="HAD-like_SPP"/>
</dbReference>
<evidence type="ECO:0000313" key="1">
    <source>
        <dbReference type="EMBL" id="MBM6948308.1"/>
    </source>
</evidence>
<dbReference type="InterPro" id="IPR023198">
    <property type="entry name" value="PGP-like_dom2"/>
</dbReference>
<dbReference type="SUPFAM" id="SSF56784">
    <property type="entry name" value="HAD-like"/>
    <property type="match status" value="1"/>
</dbReference>
<dbReference type="Pfam" id="PF00702">
    <property type="entry name" value="Hydrolase"/>
    <property type="match status" value="1"/>
</dbReference>
<dbReference type="InterPro" id="IPR006439">
    <property type="entry name" value="HAD-SF_hydro_IA"/>
</dbReference>
<dbReference type="NCBIfam" id="TIGR01509">
    <property type="entry name" value="HAD-SF-IA-v3"/>
    <property type="match status" value="1"/>
</dbReference>
<dbReference type="SFLD" id="SFLDG01135">
    <property type="entry name" value="C1.5.6:_HAD__Beta-PGM__Phospha"/>
    <property type="match status" value="1"/>
</dbReference>
<accession>A0A939BGJ6</accession>
<dbReference type="Gene3D" id="3.40.50.1000">
    <property type="entry name" value="HAD superfamily/HAD-like"/>
    <property type="match status" value="1"/>
</dbReference>
<proteinExistence type="predicted"/>
<dbReference type="PANTHER" id="PTHR43481">
    <property type="entry name" value="FRUCTOSE-1-PHOSPHATE PHOSPHATASE"/>
    <property type="match status" value="1"/>
</dbReference>
<dbReference type="PRINTS" id="PR00413">
    <property type="entry name" value="HADHALOGNASE"/>
</dbReference>
<dbReference type="Gene3D" id="1.10.150.240">
    <property type="entry name" value="Putative phosphatase, domain 2"/>
    <property type="match status" value="1"/>
</dbReference>
<dbReference type="InterPro" id="IPR036412">
    <property type="entry name" value="HAD-like_sf"/>
</dbReference>
<comment type="caution">
    <text evidence="1">The sequence shown here is derived from an EMBL/GenBank/DDBJ whole genome shotgun (WGS) entry which is preliminary data.</text>
</comment>
<evidence type="ECO:0000313" key="2">
    <source>
        <dbReference type="Proteomes" id="UP000705508"/>
    </source>
</evidence>
<dbReference type="RefSeq" id="WP_204906331.1">
    <property type="nucleotide sequence ID" value="NZ_JACJKS010000007.1"/>
</dbReference>
<dbReference type="PANTHER" id="PTHR43481:SF4">
    <property type="entry name" value="GLYCEROL-1-PHOSPHATE PHOSPHOHYDROLASE 1-RELATED"/>
    <property type="match status" value="1"/>
</dbReference>
<dbReference type="EMBL" id="JACJKS010000007">
    <property type="protein sequence ID" value="MBM6948308.1"/>
    <property type="molecule type" value="Genomic_DNA"/>
</dbReference>
<dbReference type="Proteomes" id="UP000705508">
    <property type="component" value="Unassembled WGS sequence"/>
</dbReference>
<dbReference type="SFLD" id="SFLDS00003">
    <property type="entry name" value="Haloacid_Dehalogenase"/>
    <property type="match status" value="1"/>
</dbReference>
<gene>
    <name evidence="1" type="ORF">H6A20_06505</name>
</gene>
<dbReference type="InterPro" id="IPR023214">
    <property type="entry name" value="HAD_sf"/>
</dbReference>
<organism evidence="1 2">
    <name type="scientific">Mordavella massiliensis</name>
    <dbReference type="NCBI Taxonomy" id="1871024"/>
    <lineage>
        <taxon>Bacteria</taxon>
        <taxon>Bacillati</taxon>
        <taxon>Bacillota</taxon>
        <taxon>Clostridia</taxon>
        <taxon>Eubacteriales</taxon>
        <taxon>Clostridiaceae</taxon>
        <taxon>Mordavella</taxon>
    </lineage>
</organism>
<name>A0A939BGJ6_9CLOT</name>
<dbReference type="AlphaFoldDB" id="A0A939BGJ6"/>
<dbReference type="NCBIfam" id="TIGR01549">
    <property type="entry name" value="HAD-SF-IA-v1"/>
    <property type="match status" value="1"/>
</dbReference>
<protein>
    <submittedName>
        <fullName evidence="1">HAD family phosphatase</fullName>
    </submittedName>
</protein>
<sequence length="223" mass="25613">MIRAVLFDMDGTLIDTEKYLTRFWRQAAREYGVEMTREDSYVLRSFASRYASVWFRERFGADADYMGIRERRKELMKRHLEENGIEKKPWVDATLQALREAGYLLAVVTATDEERTRQYLTQTGMLPYFDRLVCATMVERGKPYPDVYVYACDQIGCRPSECLAVEDAPNGVRAAAGAGCHVVMVPDLTAADEELRTMLDGELPDLKGLPDFVRRMRDREGQV</sequence>
<reference evidence="1" key="1">
    <citation type="submission" date="2020-08" db="EMBL/GenBank/DDBJ databases">
        <authorList>
            <person name="Cejkova D."/>
            <person name="Kubasova T."/>
            <person name="Jahodarova E."/>
            <person name="Rychlik I."/>
        </authorList>
    </citation>
    <scope>NUCLEOTIDE SEQUENCE</scope>
    <source>
        <strain evidence="1">An582</strain>
    </source>
</reference>
<dbReference type="SFLD" id="SFLDG01129">
    <property type="entry name" value="C1.5:_HAD__Beta-PGM__Phosphata"/>
    <property type="match status" value="1"/>
</dbReference>